<feature type="domain" description="G" evidence="4">
    <location>
        <begin position="133"/>
        <end position="250"/>
    </location>
</feature>
<evidence type="ECO:0000256" key="2">
    <source>
        <dbReference type="ARBA" id="ARBA00023134"/>
    </source>
</evidence>
<keyword evidence="6" id="KW-1185">Reference proteome</keyword>
<dbReference type="CDD" id="cd01856">
    <property type="entry name" value="YlqF"/>
    <property type="match status" value="1"/>
</dbReference>
<dbReference type="GO" id="GO:0032543">
    <property type="term" value="P:mitochondrial translation"/>
    <property type="evidence" value="ECO:0007669"/>
    <property type="project" value="TreeGrafter"/>
</dbReference>
<comment type="caution">
    <text evidence="5">The sequence shown here is derived from an EMBL/GenBank/DDBJ whole genome shotgun (WGS) entry which is preliminary data.</text>
</comment>
<dbReference type="PANTHER" id="PTHR45782">
    <property type="entry name" value="MITOCHONDRIAL RIBOSOME-ASSOCIATED GTPASE 1"/>
    <property type="match status" value="1"/>
</dbReference>
<gene>
    <name evidence="5" type="ORF">J8A68_003029</name>
</gene>
<organism evidence="5 6">
    <name type="scientific">[Candida] subhashii</name>
    <dbReference type="NCBI Taxonomy" id="561895"/>
    <lineage>
        <taxon>Eukaryota</taxon>
        <taxon>Fungi</taxon>
        <taxon>Dikarya</taxon>
        <taxon>Ascomycota</taxon>
        <taxon>Saccharomycotina</taxon>
        <taxon>Pichiomycetes</taxon>
        <taxon>Debaryomycetaceae</taxon>
        <taxon>Spathaspora</taxon>
    </lineage>
</organism>
<dbReference type="GO" id="GO:0005525">
    <property type="term" value="F:GTP binding"/>
    <property type="evidence" value="ECO:0007669"/>
    <property type="project" value="UniProtKB-KW"/>
</dbReference>
<dbReference type="GO" id="GO:0003924">
    <property type="term" value="F:GTPase activity"/>
    <property type="evidence" value="ECO:0007669"/>
    <property type="project" value="TreeGrafter"/>
</dbReference>
<comment type="function">
    <text evidence="3">Mitochondrial GTPase involved in assembly of the large ribosomal subunit. Plays a role in expression of the mitochondrial translational machinery.</text>
</comment>
<dbReference type="Proteomes" id="UP000694255">
    <property type="component" value="Unassembled WGS sequence"/>
</dbReference>
<evidence type="ECO:0000256" key="3">
    <source>
        <dbReference type="PIRNR" id="PIRNR006230"/>
    </source>
</evidence>
<comment type="subcellular location">
    <subcellularLocation>
        <location evidence="3">Mitochondrion inner membrane</location>
        <topology evidence="3">Peripheral membrane protein</topology>
    </subcellularLocation>
</comment>
<dbReference type="GeneID" id="73469830"/>
<dbReference type="PANTHER" id="PTHR45782:SF4">
    <property type="entry name" value="MITOCHONDRIAL RIBOSOME-ASSOCIATED GTPASE 1"/>
    <property type="match status" value="1"/>
</dbReference>
<evidence type="ECO:0000313" key="6">
    <source>
        <dbReference type="Proteomes" id="UP000694255"/>
    </source>
</evidence>
<dbReference type="PIRSF" id="PIRSF006230">
    <property type="entry name" value="MG442"/>
    <property type="match status" value="1"/>
</dbReference>
<sequence length="322" mass="36408">MRSKIPFVPRKIFPDYNISLSNFKGHHKKAITKLGHLSPQLDLILEVRDSRAPISTTNVLFDKILGRKKKLILYSKKDLSVLKPAVLDKWHESKLEDYMFIDCRSEQDSKKIIKRLKQMYDEMIPPPPLGMRLMIIGMPNVGKSTLVNTLREVGLAKEFAGALSTKKRKVARTGGQPGVTRATSEMIRLSRDPDVIVNDTPGVFLPTVKDPQTMLSLALVGCINDSFLDPVIVADYLLFVLNLQDPTGSKYSEYTNHPTNDIYELLHNIAKQRGTLKPDGSYDELGTANHFVNTWRQGKRRFNSKVLFDVEAIEEISAKDDN</sequence>
<evidence type="ECO:0000313" key="5">
    <source>
        <dbReference type="EMBL" id="KAG7663482.1"/>
    </source>
</evidence>
<keyword evidence="3" id="KW-0496">Mitochondrion</keyword>
<dbReference type="Pfam" id="PF01926">
    <property type="entry name" value="MMR_HSR1"/>
    <property type="match status" value="1"/>
</dbReference>
<reference evidence="5 6" key="1">
    <citation type="journal article" date="2021" name="DNA Res.">
        <title>Genome analysis of Candida subhashii reveals its hybrid nature and dual mitochondrial genome conformations.</title>
        <authorList>
            <person name="Mixao V."/>
            <person name="Hegedusova E."/>
            <person name="Saus E."/>
            <person name="Pryszcz L.P."/>
            <person name="Cillingova A."/>
            <person name="Nosek J."/>
            <person name="Gabaldon T."/>
        </authorList>
    </citation>
    <scope>NUCLEOTIDE SEQUENCE [LARGE SCALE GENOMIC DNA]</scope>
    <source>
        <strain evidence="5 6">CBS 10753</strain>
    </source>
</reference>
<dbReference type="EMBL" id="JAGSYN010000137">
    <property type="protein sequence ID" value="KAG7663482.1"/>
    <property type="molecule type" value="Genomic_DNA"/>
</dbReference>
<name>A0A8J5UN79_9ASCO</name>
<accession>A0A8J5UN79</accession>
<comment type="similarity">
    <text evidence="3">Belongs to the TRAFAC class YlqF/YawG GTPase family. MTG1 subfamily.</text>
</comment>
<dbReference type="OrthoDB" id="269151at2759"/>
<dbReference type="InterPro" id="IPR016478">
    <property type="entry name" value="GTPase_MTG1"/>
</dbReference>
<dbReference type="AlphaFoldDB" id="A0A8J5UN79"/>
<evidence type="ECO:0000259" key="4">
    <source>
        <dbReference type="Pfam" id="PF01926"/>
    </source>
</evidence>
<proteinExistence type="inferred from homology"/>
<protein>
    <recommendedName>
        <fullName evidence="3">Mitochondrial GTPase 1</fullName>
    </recommendedName>
</protein>
<dbReference type="RefSeq" id="XP_049263714.1">
    <property type="nucleotide sequence ID" value="XM_049406841.1"/>
</dbReference>
<evidence type="ECO:0000256" key="1">
    <source>
        <dbReference type="ARBA" id="ARBA00022741"/>
    </source>
</evidence>
<dbReference type="InterPro" id="IPR006073">
    <property type="entry name" value="GTP-bd"/>
</dbReference>
<keyword evidence="1 3" id="KW-0547">Nucleotide-binding</keyword>
<dbReference type="GO" id="GO:0005739">
    <property type="term" value="C:mitochondrion"/>
    <property type="evidence" value="ECO:0007669"/>
    <property type="project" value="TreeGrafter"/>
</dbReference>
<keyword evidence="2 3" id="KW-0342">GTP-binding</keyword>